<dbReference type="GO" id="GO:0003700">
    <property type="term" value="F:DNA-binding transcription factor activity"/>
    <property type="evidence" value="ECO:0007669"/>
    <property type="project" value="InterPro"/>
</dbReference>
<dbReference type="PANTHER" id="PTHR38465:SF2">
    <property type="entry name" value="HTH-TYPE TRANSCRIPTIONAL REGULATOR MMPR5"/>
    <property type="match status" value="1"/>
</dbReference>
<dbReference type="CDD" id="cd00090">
    <property type="entry name" value="HTH_ARSR"/>
    <property type="match status" value="1"/>
</dbReference>
<keyword evidence="3" id="KW-0804">Transcription</keyword>
<reference evidence="6" key="1">
    <citation type="submission" date="2016-06" db="EMBL/GenBank/DDBJ databases">
        <authorList>
            <person name="Varghese N."/>
            <person name="Submissions Spin"/>
        </authorList>
    </citation>
    <scope>NUCLEOTIDE SEQUENCE [LARGE SCALE GENOMIC DNA]</scope>
    <source>
        <strain evidence="6">DSM 44814</strain>
    </source>
</reference>
<evidence type="ECO:0000313" key="5">
    <source>
        <dbReference type="EMBL" id="SCL44618.1"/>
    </source>
</evidence>
<dbReference type="Gene3D" id="1.10.10.10">
    <property type="entry name" value="Winged helix-like DNA-binding domain superfamily/Winged helix DNA-binding domain"/>
    <property type="match status" value="1"/>
</dbReference>
<dbReference type="EMBL" id="FMHY01000002">
    <property type="protein sequence ID" value="SCL44618.1"/>
    <property type="molecule type" value="Genomic_DNA"/>
</dbReference>
<dbReference type="InterPro" id="IPR011991">
    <property type="entry name" value="ArsR-like_HTH"/>
</dbReference>
<dbReference type="InterPro" id="IPR036388">
    <property type="entry name" value="WH-like_DNA-bd_sf"/>
</dbReference>
<evidence type="ECO:0000259" key="4">
    <source>
        <dbReference type="Pfam" id="PF12802"/>
    </source>
</evidence>
<name>A0A1C6TSG5_9ACTN</name>
<evidence type="ECO:0000256" key="1">
    <source>
        <dbReference type="ARBA" id="ARBA00023015"/>
    </source>
</evidence>
<evidence type="ECO:0000256" key="2">
    <source>
        <dbReference type="ARBA" id="ARBA00023125"/>
    </source>
</evidence>
<dbReference type="Gene3D" id="1.10.287.160">
    <property type="entry name" value="HR1 repeat"/>
    <property type="match status" value="1"/>
</dbReference>
<dbReference type="AlphaFoldDB" id="A0A1C6TSG5"/>
<evidence type="ECO:0000313" key="6">
    <source>
        <dbReference type="Proteomes" id="UP000199696"/>
    </source>
</evidence>
<dbReference type="OrthoDB" id="67158at2"/>
<feature type="domain" description="HTH marR-type" evidence="4">
    <location>
        <begin position="19"/>
        <end position="78"/>
    </location>
</feature>
<evidence type="ECO:0000256" key="3">
    <source>
        <dbReference type="ARBA" id="ARBA00023163"/>
    </source>
</evidence>
<proteinExistence type="predicted"/>
<dbReference type="SUPFAM" id="SSF46785">
    <property type="entry name" value="Winged helix' DNA-binding domain"/>
    <property type="match status" value="1"/>
</dbReference>
<dbReference type="STRING" id="227316.GA0070604_0497"/>
<keyword evidence="6" id="KW-1185">Reference proteome</keyword>
<protein>
    <submittedName>
        <fullName evidence="5">MarR family protein</fullName>
    </submittedName>
</protein>
<dbReference type="InterPro" id="IPR036390">
    <property type="entry name" value="WH_DNA-bd_sf"/>
</dbReference>
<dbReference type="InterPro" id="IPR000835">
    <property type="entry name" value="HTH_MarR-typ"/>
</dbReference>
<keyword evidence="2" id="KW-0238">DNA-binding</keyword>
<dbReference type="RefSeq" id="WP_091113479.1">
    <property type="nucleotide sequence ID" value="NZ_FMHY01000002.1"/>
</dbReference>
<dbReference type="GO" id="GO:0003677">
    <property type="term" value="F:DNA binding"/>
    <property type="evidence" value="ECO:0007669"/>
    <property type="project" value="UniProtKB-KW"/>
</dbReference>
<organism evidence="5 6">
    <name type="scientific">Micromonospora eburnea</name>
    <dbReference type="NCBI Taxonomy" id="227316"/>
    <lineage>
        <taxon>Bacteria</taxon>
        <taxon>Bacillati</taxon>
        <taxon>Actinomycetota</taxon>
        <taxon>Actinomycetes</taxon>
        <taxon>Micromonosporales</taxon>
        <taxon>Micromonosporaceae</taxon>
        <taxon>Micromonospora</taxon>
    </lineage>
</organism>
<sequence>MTALSGPAEHLALSLTQGGMQRMTARVLAALLFTQEEAMTAGDIVEALGISSGSVSTALKSLSTVGLIERVPAPGSRRDHFRVREGAWARLMSGQNAIVTVMRDAAEQGIRAAGADSPAGRRLAEMRDFYDYLWRELPALIDRWQTKQADQAGPTTQAD</sequence>
<keyword evidence="1" id="KW-0805">Transcription regulation</keyword>
<gene>
    <name evidence="5" type="ORF">GA0070604_0497</name>
</gene>
<dbReference type="Proteomes" id="UP000199696">
    <property type="component" value="Unassembled WGS sequence"/>
</dbReference>
<accession>A0A1C6TSG5</accession>
<dbReference type="InterPro" id="IPR052362">
    <property type="entry name" value="HTH-GbsR_regulator"/>
</dbReference>
<dbReference type="PANTHER" id="PTHR38465">
    <property type="entry name" value="HTH-TYPE TRANSCRIPTIONAL REGULATOR MJ1563-RELATED"/>
    <property type="match status" value="1"/>
</dbReference>
<dbReference type="Pfam" id="PF12802">
    <property type="entry name" value="MarR_2"/>
    <property type="match status" value="1"/>
</dbReference>